<evidence type="ECO:0000256" key="7">
    <source>
        <dbReference type="ARBA" id="ARBA00023186"/>
    </source>
</evidence>
<dbReference type="Proteomes" id="UP001597308">
    <property type="component" value="Unassembled WGS sequence"/>
</dbReference>
<keyword evidence="11" id="KW-1185">Reference proteome</keyword>
<keyword evidence="5 8" id="KW-1133">Transmembrane helix</keyword>
<protein>
    <submittedName>
        <fullName evidence="10">Tetratricopeptide repeat protein</fullName>
    </submittedName>
</protein>
<dbReference type="EMBL" id="JBHUER010000004">
    <property type="protein sequence ID" value="MFD1702627.1"/>
    <property type="molecule type" value="Genomic_DNA"/>
</dbReference>
<dbReference type="RefSeq" id="WP_378798107.1">
    <property type="nucleotide sequence ID" value="NZ_JBHUER010000004.1"/>
</dbReference>
<proteinExistence type="predicted"/>
<evidence type="ECO:0000313" key="11">
    <source>
        <dbReference type="Proteomes" id="UP001597308"/>
    </source>
</evidence>
<reference evidence="11" key="1">
    <citation type="journal article" date="2019" name="Int. J. Syst. Evol. Microbiol.">
        <title>The Global Catalogue of Microorganisms (GCM) 10K type strain sequencing project: providing services to taxonomists for standard genome sequencing and annotation.</title>
        <authorList>
            <consortium name="The Broad Institute Genomics Platform"/>
            <consortium name="The Broad Institute Genome Sequencing Center for Infectious Disease"/>
            <person name="Wu L."/>
            <person name="Ma J."/>
        </authorList>
    </citation>
    <scope>NUCLEOTIDE SEQUENCE [LARGE SCALE GENOMIC DNA]</scope>
    <source>
        <strain evidence="11">KCTC 23707</strain>
    </source>
</reference>
<sequence>MTDIFHEVQEDLRRERLQKLWTRFGGLIVAVAVLLVAAVGGWRGYEYWQARQAEAAGDRYQAAARLAEEGKADEAKAAFAELAANAPAGYQALARLREAAEVVKSDPAAALKLYEAVANDSAADALLRDAARVRAGYVAVDHASRDEVRKLVEPLAVDNSPWRQAAREVLGLAAYKAGDFVDARRQFEALASDPETAQGARQRADLMLSVMPAAEAAPAK</sequence>
<organism evidence="10 11">
    <name type="scientific">Methylopila henanensis</name>
    <dbReference type="NCBI Taxonomy" id="873516"/>
    <lineage>
        <taxon>Bacteria</taxon>
        <taxon>Pseudomonadati</taxon>
        <taxon>Pseudomonadota</taxon>
        <taxon>Alphaproteobacteria</taxon>
        <taxon>Hyphomicrobiales</taxon>
        <taxon>Methylopilaceae</taxon>
        <taxon>Methylopila</taxon>
    </lineage>
</organism>
<dbReference type="InterPro" id="IPR026039">
    <property type="entry name" value="YfgM"/>
</dbReference>
<dbReference type="Pfam" id="PF09976">
    <property type="entry name" value="TPR_21"/>
    <property type="match status" value="1"/>
</dbReference>
<evidence type="ECO:0000256" key="6">
    <source>
        <dbReference type="ARBA" id="ARBA00023136"/>
    </source>
</evidence>
<evidence type="ECO:0000313" key="10">
    <source>
        <dbReference type="EMBL" id="MFD1702627.1"/>
    </source>
</evidence>
<dbReference type="PANTHER" id="PTHR38035">
    <property type="entry name" value="UPF0070 PROTEIN YFGM"/>
    <property type="match status" value="1"/>
</dbReference>
<keyword evidence="6 8" id="KW-0472">Membrane</keyword>
<keyword evidence="4 8" id="KW-0812">Transmembrane</keyword>
<accession>A0ABW4K6Q7</accession>
<evidence type="ECO:0000256" key="4">
    <source>
        <dbReference type="ARBA" id="ARBA00022692"/>
    </source>
</evidence>
<gene>
    <name evidence="10" type="ORF">ACFSCV_06375</name>
</gene>
<dbReference type="PANTHER" id="PTHR38035:SF1">
    <property type="entry name" value="ANCILLARY SECYEG TRANSLOCON SUBUNIT"/>
    <property type="match status" value="1"/>
</dbReference>
<dbReference type="InterPro" id="IPR018704">
    <property type="entry name" value="SecYEG/CpoB_TPR"/>
</dbReference>
<evidence type="ECO:0000256" key="2">
    <source>
        <dbReference type="ARBA" id="ARBA00004236"/>
    </source>
</evidence>
<evidence type="ECO:0000256" key="3">
    <source>
        <dbReference type="ARBA" id="ARBA00022475"/>
    </source>
</evidence>
<comment type="caution">
    <text evidence="10">The sequence shown here is derived from an EMBL/GenBank/DDBJ whole genome shotgun (WGS) entry which is preliminary data.</text>
</comment>
<feature type="transmembrane region" description="Helical" evidence="8">
    <location>
        <begin position="20"/>
        <end position="42"/>
    </location>
</feature>
<evidence type="ECO:0000259" key="9">
    <source>
        <dbReference type="Pfam" id="PF09976"/>
    </source>
</evidence>
<evidence type="ECO:0000256" key="8">
    <source>
        <dbReference type="SAM" id="Phobius"/>
    </source>
</evidence>
<keyword evidence="3" id="KW-1003">Cell membrane</keyword>
<feature type="domain" description="Ancillary SecYEG translocon subunit/Cell division coordinator CpoB TPR" evidence="9">
    <location>
        <begin position="20"/>
        <end position="190"/>
    </location>
</feature>
<keyword evidence="7" id="KW-0143">Chaperone</keyword>
<evidence type="ECO:0000256" key="1">
    <source>
        <dbReference type="ARBA" id="ARBA00004167"/>
    </source>
</evidence>
<name>A0ABW4K6Q7_9HYPH</name>
<evidence type="ECO:0000256" key="5">
    <source>
        <dbReference type="ARBA" id="ARBA00022989"/>
    </source>
</evidence>
<comment type="subcellular location">
    <subcellularLocation>
        <location evidence="2">Cell membrane</location>
    </subcellularLocation>
    <subcellularLocation>
        <location evidence="1">Membrane</location>
        <topology evidence="1">Single-pass membrane protein</topology>
    </subcellularLocation>
</comment>